<sequence length="239" mass="26833">MNSGGAEGEDQPAVDNAKAPQVLGLLPLPDEAKNDPTFHRIHISTIKPENAMELLCAAVDTLEAISTTRTLANNELGTRNELSSGENTPTRVDELHFHPHGHDIMQQSLLCKRFISKREPPITLKEYLTRFHRYCPLSTGVYIATSLYITRLAIVDPVISVNRKNMHRLVLAGLRVAMKTVEDLVYSHDRVARVGGVTSTELTRLEISFCFLTDFDLRVDEQTLDNQAGTLQWYMEHPI</sequence>
<dbReference type="PANTHER" id="PTHR15615">
    <property type="match status" value="1"/>
</dbReference>
<evidence type="ECO:0008006" key="3">
    <source>
        <dbReference type="Google" id="ProtNLM"/>
    </source>
</evidence>
<evidence type="ECO:0000313" key="2">
    <source>
        <dbReference type="Proteomes" id="UP000256690"/>
    </source>
</evidence>
<dbReference type="SUPFAM" id="SSF47954">
    <property type="entry name" value="Cyclin-like"/>
    <property type="match status" value="1"/>
</dbReference>
<dbReference type="Gene3D" id="1.10.472.10">
    <property type="entry name" value="Cyclin-like"/>
    <property type="match status" value="1"/>
</dbReference>
<proteinExistence type="predicted"/>
<dbReference type="GO" id="GO:0016538">
    <property type="term" value="F:cyclin-dependent protein serine/threonine kinase regulator activity"/>
    <property type="evidence" value="ECO:0007669"/>
    <property type="project" value="TreeGrafter"/>
</dbReference>
<dbReference type="GO" id="GO:0005634">
    <property type="term" value="C:nucleus"/>
    <property type="evidence" value="ECO:0007669"/>
    <property type="project" value="TreeGrafter"/>
</dbReference>
<dbReference type="STRING" id="1810919.A0A3D8SX88"/>
<dbReference type="Proteomes" id="UP000256690">
    <property type="component" value="Unassembled WGS sequence"/>
</dbReference>
<dbReference type="GO" id="GO:0019901">
    <property type="term" value="F:protein kinase binding"/>
    <property type="evidence" value="ECO:0007669"/>
    <property type="project" value="InterPro"/>
</dbReference>
<dbReference type="RefSeq" id="XP_026607833.1">
    <property type="nucleotide sequence ID" value="XM_026744670.1"/>
</dbReference>
<reference evidence="1 2" key="1">
    <citation type="journal article" date="2018" name="IMA Fungus">
        <title>IMA Genome-F 9: Draft genome sequence of Annulohypoxylon stygium, Aspergillus mulundensis, Berkeleyomyces basicola (syn. Thielaviopsis basicola), Ceratocystis smalleyi, two Cercospora beticola strains, Coleophoma cylindrospora, Fusarium fracticaudum, Phialophora cf. hyalina, and Morchella septimelata.</title>
        <authorList>
            <person name="Wingfield B.D."/>
            <person name="Bills G.F."/>
            <person name="Dong Y."/>
            <person name="Huang W."/>
            <person name="Nel W.J."/>
            <person name="Swalarsk-Parry B.S."/>
            <person name="Vaghefi N."/>
            <person name="Wilken P.M."/>
            <person name="An Z."/>
            <person name="de Beer Z.W."/>
            <person name="De Vos L."/>
            <person name="Chen L."/>
            <person name="Duong T.A."/>
            <person name="Gao Y."/>
            <person name="Hammerbacher A."/>
            <person name="Kikkert J.R."/>
            <person name="Li Y."/>
            <person name="Li H."/>
            <person name="Li K."/>
            <person name="Li Q."/>
            <person name="Liu X."/>
            <person name="Ma X."/>
            <person name="Naidoo K."/>
            <person name="Pethybridge S.J."/>
            <person name="Sun J."/>
            <person name="Steenkamp E.T."/>
            <person name="van der Nest M.A."/>
            <person name="van Wyk S."/>
            <person name="Wingfield M.J."/>
            <person name="Xiong C."/>
            <person name="Yue Q."/>
            <person name="Zhang X."/>
        </authorList>
    </citation>
    <scope>NUCLEOTIDE SEQUENCE [LARGE SCALE GENOMIC DNA]</scope>
    <source>
        <strain evidence="1 2">DSM 5745</strain>
    </source>
</reference>
<dbReference type="CDD" id="cd20558">
    <property type="entry name" value="CYCLIN_ScPCL7-like"/>
    <property type="match status" value="1"/>
</dbReference>
<dbReference type="Pfam" id="PF08613">
    <property type="entry name" value="Cyclin"/>
    <property type="match status" value="1"/>
</dbReference>
<dbReference type="InterPro" id="IPR013922">
    <property type="entry name" value="Cyclin_PHO80-like"/>
</dbReference>
<dbReference type="EMBL" id="PVWQ01000002">
    <property type="protein sequence ID" value="RDW90879.1"/>
    <property type="molecule type" value="Genomic_DNA"/>
</dbReference>
<evidence type="ECO:0000313" key="1">
    <source>
        <dbReference type="EMBL" id="RDW90879.1"/>
    </source>
</evidence>
<keyword evidence="2" id="KW-1185">Reference proteome</keyword>
<dbReference type="PANTHER" id="PTHR15615:SF32">
    <property type="entry name" value="PROTEIN KINASE COMPLEX COMPONENT, PUTATIVE (AFU_ORTHOLOGUE AFUA_2G07660)-RELATED"/>
    <property type="match status" value="1"/>
</dbReference>
<accession>A0A3D8SX88</accession>
<comment type="caution">
    <text evidence="1">The sequence shown here is derived from an EMBL/GenBank/DDBJ whole genome shotgun (WGS) entry which is preliminary data.</text>
</comment>
<gene>
    <name evidence="1" type="ORF">DSM5745_02654</name>
</gene>
<dbReference type="OrthoDB" id="5304883at2759"/>
<name>A0A3D8SX88_9EURO</name>
<protein>
    <recommendedName>
        <fullName evidence="3">Cyclin-dependent protein kinase complex component</fullName>
    </recommendedName>
</protein>
<dbReference type="InterPro" id="IPR036915">
    <property type="entry name" value="Cyclin-like_sf"/>
</dbReference>
<dbReference type="GeneID" id="38113024"/>
<dbReference type="GO" id="GO:0000307">
    <property type="term" value="C:cyclin-dependent protein kinase holoenzyme complex"/>
    <property type="evidence" value="ECO:0007669"/>
    <property type="project" value="TreeGrafter"/>
</dbReference>
<dbReference type="AlphaFoldDB" id="A0A3D8SX88"/>
<organism evidence="1 2">
    <name type="scientific">Aspergillus mulundensis</name>
    <dbReference type="NCBI Taxonomy" id="1810919"/>
    <lineage>
        <taxon>Eukaryota</taxon>
        <taxon>Fungi</taxon>
        <taxon>Dikarya</taxon>
        <taxon>Ascomycota</taxon>
        <taxon>Pezizomycotina</taxon>
        <taxon>Eurotiomycetes</taxon>
        <taxon>Eurotiomycetidae</taxon>
        <taxon>Eurotiales</taxon>
        <taxon>Aspergillaceae</taxon>
        <taxon>Aspergillus</taxon>
        <taxon>Aspergillus subgen. Nidulantes</taxon>
    </lineage>
</organism>